<evidence type="ECO:0000256" key="2">
    <source>
        <dbReference type="ARBA" id="ARBA00006464"/>
    </source>
</evidence>
<dbReference type="HOGENOM" id="CLU_024920_0_0_10"/>
<dbReference type="OrthoDB" id="9808602at2"/>
<feature type="transmembrane region" description="Helical" evidence="7">
    <location>
        <begin position="48"/>
        <end position="68"/>
    </location>
</feature>
<evidence type="ECO:0000256" key="3">
    <source>
        <dbReference type="ARBA" id="ARBA00022679"/>
    </source>
</evidence>
<dbReference type="RefSeq" id="WP_013445852.1">
    <property type="nucleotide sequence ID" value="NC_014734.1"/>
</dbReference>
<dbReference type="Pfam" id="PF13727">
    <property type="entry name" value="CoA_binding_3"/>
    <property type="match status" value="1"/>
</dbReference>
<name>E4T6Y9_PALPW</name>
<comment type="subcellular location">
    <subcellularLocation>
        <location evidence="1">Membrane</location>
        <topology evidence="1">Multi-pass membrane protein</topology>
    </subcellularLocation>
</comment>
<reference evidence="9 10" key="2">
    <citation type="journal article" date="2011" name="Stand. Genomic Sci.">
        <title>Complete genome sequence of Paludibacter propionicigenes type strain (WB4).</title>
        <authorList>
            <person name="Gronow S."/>
            <person name="Munk C."/>
            <person name="Lapidus A."/>
            <person name="Nolan M."/>
            <person name="Lucas S."/>
            <person name="Hammon N."/>
            <person name="Deshpande S."/>
            <person name="Cheng J.F."/>
            <person name="Tapia R."/>
            <person name="Han C."/>
            <person name="Goodwin L."/>
            <person name="Pitluck S."/>
            <person name="Liolios K."/>
            <person name="Ivanova N."/>
            <person name="Mavromatis K."/>
            <person name="Mikhailova N."/>
            <person name="Pati A."/>
            <person name="Chen A."/>
            <person name="Palaniappan K."/>
            <person name="Land M."/>
            <person name="Hauser L."/>
            <person name="Chang Y.J."/>
            <person name="Jeffries C.D."/>
            <person name="Brambilla E."/>
            <person name="Rohde M."/>
            <person name="Goker M."/>
            <person name="Detter J.C."/>
            <person name="Woyke T."/>
            <person name="Bristow J."/>
            <person name="Eisen J.A."/>
            <person name="Markowitz V."/>
            <person name="Hugenholtz P."/>
            <person name="Kyrpides N.C."/>
            <person name="Klenk H.P."/>
        </authorList>
    </citation>
    <scope>NUCLEOTIDE SEQUENCE [LARGE SCALE GENOMIC DNA]</scope>
    <source>
        <strain evidence="10">DSM 17365 / JCM 13257 / WB4</strain>
    </source>
</reference>
<reference key="1">
    <citation type="submission" date="2010-11" db="EMBL/GenBank/DDBJ databases">
        <title>The complete genome of Paludibacter propionicigenes DSM 17365.</title>
        <authorList>
            <consortium name="US DOE Joint Genome Institute (JGI-PGF)"/>
            <person name="Lucas S."/>
            <person name="Copeland A."/>
            <person name="Lapidus A."/>
            <person name="Bruce D."/>
            <person name="Goodwin L."/>
            <person name="Pitluck S."/>
            <person name="Kyrpides N."/>
            <person name="Mavromatis K."/>
            <person name="Ivanova N."/>
            <person name="Munk A.C."/>
            <person name="Brettin T."/>
            <person name="Detter J.C."/>
            <person name="Han C."/>
            <person name="Tapia R."/>
            <person name="Land M."/>
            <person name="Hauser L."/>
            <person name="Markowitz V."/>
            <person name="Cheng J.-F."/>
            <person name="Hugenholtz P."/>
            <person name="Woyke T."/>
            <person name="Wu D."/>
            <person name="Gronow S."/>
            <person name="Wellnitz S."/>
            <person name="Brambilla E."/>
            <person name="Klenk H.-P."/>
            <person name="Eisen J.A."/>
        </authorList>
    </citation>
    <scope>NUCLEOTIDE SEQUENCE</scope>
    <source>
        <strain>WB4</strain>
    </source>
</reference>
<keyword evidence="4 7" id="KW-0812">Transmembrane</keyword>
<keyword evidence="3 9" id="KW-0808">Transferase</keyword>
<protein>
    <submittedName>
        <fullName evidence="9">Exopolysaccharide biosynthesis polyprenyl glycosylphosphotransferase</fullName>
    </submittedName>
</protein>
<dbReference type="STRING" id="694427.Palpr_2350"/>
<evidence type="ECO:0000313" key="9">
    <source>
        <dbReference type="EMBL" id="ADQ80483.1"/>
    </source>
</evidence>
<keyword evidence="10" id="KW-1185">Reference proteome</keyword>
<evidence type="ECO:0000256" key="1">
    <source>
        <dbReference type="ARBA" id="ARBA00004141"/>
    </source>
</evidence>
<proteinExistence type="inferred from homology"/>
<dbReference type="InterPro" id="IPR017475">
    <property type="entry name" value="EPS_sugar_tfrase"/>
</dbReference>
<evidence type="ECO:0000256" key="5">
    <source>
        <dbReference type="ARBA" id="ARBA00022989"/>
    </source>
</evidence>
<keyword evidence="5 7" id="KW-1133">Transmembrane helix</keyword>
<dbReference type="Gene3D" id="3.40.50.720">
    <property type="entry name" value="NAD(P)-binding Rossmann-like Domain"/>
    <property type="match status" value="1"/>
</dbReference>
<dbReference type="GO" id="GO:0016020">
    <property type="term" value="C:membrane"/>
    <property type="evidence" value="ECO:0007669"/>
    <property type="project" value="UniProtKB-SubCell"/>
</dbReference>
<gene>
    <name evidence="9" type="ordered locus">Palpr_2350</name>
</gene>
<feature type="domain" description="Bacterial sugar transferase" evidence="8">
    <location>
        <begin position="279"/>
        <end position="461"/>
    </location>
</feature>
<dbReference type="Pfam" id="PF02397">
    <property type="entry name" value="Bac_transf"/>
    <property type="match status" value="1"/>
</dbReference>
<evidence type="ECO:0000256" key="7">
    <source>
        <dbReference type="SAM" id="Phobius"/>
    </source>
</evidence>
<dbReference type="InterPro" id="IPR003362">
    <property type="entry name" value="Bact_transf"/>
</dbReference>
<evidence type="ECO:0000313" key="10">
    <source>
        <dbReference type="Proteomes" id="UP000008718"/>
    </source>
</evidence>
<dbReference type="eggNOG" id="COG1086">
    <property type="taxonomic scope" value="Bacteria"/>
</dbReference>
<dbReference type="EMBL" id="CP002345">
    <property type="protein sequence ID" value="ADQ80483.1"/>
    <property type="molecule type" value="Genomic_DNA"/>
</dbReference>
<evidence type="ECO:0000256" key="4">
    <source>
        <dbReference type="ARBA" id="ARBA00022692"/>
    </source>
</evidence>
<dbReference type="Proteomes" id="UP000008718">
    <property type="component" value="Chromosome"/>
</dbReference>
<feature type="transmembrane region" description="Helical" evidence="7">
    <location>
        <begin position="7"/>
        <end position="28"/>
    </location>
</feature>
<comment type="similarity">
    <text evidence="2">Belongs to the bacterial sugar transferase family.</text>
</comment>
<feature type="transmembrane region" description="Helical" evidence="7">
    <location>
        <begin position="112"/>
        <end position="135"/>
    </location>
</feature>
<organism evidence="9 10">
    <name type="scientific">Paludibacter propionicigenes (strain DSM 17365 / JCM 13257 / WB4)</name>
    <dbReference type="NCBI Taxonomy" id="694427"/>
    <lineage>
        <taxon>Bacteria</taxon>
        <taxon>Pseudomonadati</taxon>
        <taxon>Bacteroidota</taxon>
        <taxon>Bacteroidia</taxon>
        <taxon>Bacteroidales</taxon>
        <taxon>Paludibacteraceae</taxon>
        <taxon>Paludibacter</taxon>
    </lineage>
</organism>
<evidence type="ECO:0000256" key="6">
    <source>
        <dbReference type="ARBA" id="ARBA00023136"/>
    </source>
</evidence>
<dbReference type="PANTHER" id="PTHR30576">
    <property type="entry name" value="COLANIC BIOSYNTHESIS UDP-GLUCOSE LIPID CARRIER TRANSFERASE"/>
    <property type="match status" value="1"/>
</dbReference>
<feature type="transmembrane region" description="Helical" evidence="7">
    <location>
        <begin position="80"/>
        <end position="100"/>
    </location>
</feature>
<sequence length="466" mass="54212">MNKGRLRFEFVLCDMLASLIVWVLFVAFRKLINDIQIFESIRFLIPNYSYLISLICFPFYCISIHYLCGFYLNPIKKSRVAEIFSTFTSSAFISISIFSIRMIKDISVSYQYFYISLLVLFGLLFIFTLSFRSIVSSKIRNNFKTRKWTVNTIIIGTGKNALKIASEFEKYARHNTLIGFISNDKHTAVPPNKVLGNLFQLDSIIEKYDIKETIIALDDADDYQLFKIINSLYKFNIEIQFTPRLYEILTGSAKIKNLDISPLVNITDSTMSDWEESVKRLFDIIISLLALALVAPFVLSFIFLIKLNSKGPVFYKQERVGRFGRTFTMLKFRTMYTGAEKGVPRLSSPNDQRITNVGRVLRKYRLDEIPQFWNVLKGQMSVVGPRPERRYYINRIIDQAPYYCLLYRIRPGLTSWGPIKIGYSDTVDKMIERLNYDIIYMENMSLLTDVKILLYTLEILFKGKGV</sequence>
<dbReference type="KEGG" id="ppn:Palpr_2350"/>
<evidence type="ECO:0000259" key="8">
    <source>
        <dbReference type="Pfam" id="PF02397"/>
    </source>
</evidence>
<dbReference type="AlphaFoldDB" id="E4T6Y9"/>
<dbReference type="eggNOG" id="COG2148">
    <property type="taxonomic scope" value="Bacteria"/>
</dbReference>
<dbReference type="NCBIfam" id="TIGR03025">
    <property type="entry name" value="EPS_sugtrans"/>
    <property type="match status" value="1"/>
</dbReference>
<keyword evidence="6 7" id="KW-0472">Membrane</keyword>
<dbReference type="PANTHER" id="PTHR30576:SF0">
    <property type="entry name" value="UNDECAPRENYL-PHOSPHATE N-ACETYLGALACTOSAMINYL 1-PHOSPHATE TRANSFERASE-RELATED"/>
    <property type="match status" value="1"/>
</dbReference>
<feature type="transmembrane region" description="Helical" evidence="7">
    <location>
        <begin position="281"/>
        <end position="305"/>
    </location>
</feature>
<accession>E4T6Y9</accession>
<dbReference type="GO" id="GO:0016780">
    <property type="term" value="F:phosphotransferase activity, for other substituted phosphate groups"/>
    <property type="evidence" value="ECO:0007669"/>
    <property type="project" value="TreeGrafter"/>
</dbReference>